<organism evidence="2">
    <name type="scientific">Nothobranchius korthausae</name>
    <dbReference type="NCBI Taxonomy" id="1143690"/>
    <lineage>
        <taxon>Eukaryota</taxon>
        <taxon>Metazoa</taxon>
        <taxon>Chordata</taxon>
        <taxon>Craniata</taxon>
        <taxon>Vertebrata</taxon>
        <taxon>Euteleostomi</taxon>
        <taxon>Actinopterygii</taxon>
        <taxon>Neopterygii</taxon>
        <taxon>Teleostei</taxon>
        <taxon>Neoteleostei</taxon>
        <taxon>Acanthomorphata</taxon>
        <taxon>Ovalentaria</taxon>
        <taxon>Atherinomorphae</taxon>
        <taxon>Cyprinodontiformes</taxon>
        <taxon>Nothobranchiidae</taxon>
        <taxon>Nothobranchius</taxon>
    </lineage>
</organism>
<proteinExistence type="predicted"/>
<evidence type="ECO:0000256" key="1">
    <source>
        <dbReference type="SAM" id="MobiDB-lite"/>
    </source>
</evidence>
<protein>
    <submittedName>
        <fullName evidence="2">Uncharacterized protein</fullName>
    </submittedName>
</protein>
<dbReference type="EMBL" id="HAEC01002975">
    <property type="protein sequence ID" value="SBQ71052.1"/>
    <property type="molecule type" value="Transcribed_RNA"/>
</dbReference>
<name>A0A1A8GIQ8_9TELE</name>
<dbReference type="AlphaFoldDB" id="A0A1A8GIQ8"/>
<feature type="region of interest" description="Disordered" evidence="1">
    <location>
        <begin position="44"/>
        <end position="63"/>
    </location>
</feature>
<accession>A0A1A8GIQ8</accession>
<sequence>MNEKGTDVNGRGNWGKIWGLKAAEAEEKEEEAKKVLSEAGVLTKRKAKSEVEKQAGKVSKYKQ</sequence>
<evidence type="ECO:0000313" key="2">
    <source>
        <dbReference type="EMBL" id="SBQ71052.1"/>
    </source>
</evidence>
<feature type="non-terminal residue" evidence="2">
    <location>
        <position position="63"/>
    </location>
</feature>
<reference evidence="2" key="1">
    <citation type="submission" date="2016-05" db="EMBL/GenBank/DDBJ databases">
        <authorList>
            <person name="Lavstsen T."/>
            <person name="Jespersen J.S."/>
        </authorList>
    </citation>
    <scope>NUCLEOTIDE SEQUENCE</scope>
    <source>
        <tissue evidence="2">Brain</tissue>
    </source>
</reference>
<gene>
    <name evidence="2" type="primary">Nfu_g_1_025608</name>
</gene>
<reference evidence="2" key="2">
    <citation type="submission" date="2016-06" db="EMBL/GenBank/DDBJ databases">
        <title>The genome of a short-lived fish provides insights into sex chromosome evolution and the genetic control of aging.</title>
        <authorList>
            <person name="Reichwald K."/>
            <person name="Felder M."/>
            <person name="Petzold A."/>
            <person name="Koch P."/>
            <person name="Groth M."/>
            <person name="Platzer M."/>
        </authorList>
    </citation>
    <scope>NUCLEOTIDE SEQUENCE</scope>
    <source>
        <tissue evidence="2">Brain</tissue>
    </source>
</reference>